<sequence>MEEYQKFILTFAKALLSFGSPSHRIEAQLNSLAKVFRMEAQFFHTTGTVQVSFGNPESRSSETCLIKAQVGLALSRIHAVHNIYRSVLHDDMFASQGTKELQRLLAAPPRYGPKSRYLLAFLVCFLICGVAFGGSFNDMWVAGLMGLFVRTMQNIAAKSELSASGSEVFTAALVALVARGVASVPSHIWCFEAISSAGVISMLPGYLILSGSLDIAGKNPALGAPKIVSGIMTSLYLGFGLTLGSDVFLWIDRPASRALALAQQNAAAYQPTVLEGTFTAFNGTSRADNFTGTFIFSNSTTTPDTSTVQGCFRNPSWPWYLQPLPQWSLIWLVPLFALCSSMNSMQHWWSRQMLVMVVIACVSFGITRAANLQWGLSAHPDYVSLLGSWIVGILGNGYSRRFGGTAFTAMLTGILLLVPDGLSAAGGLAQNYHGPGQDEYTQSLTLARKMISVIIGIMAGVYSSAAIVYFFGKKKNAALVTF</sequence>
<dbReference type="Proteomes" id="UP000294933">
    <property type="component" value="Unassembled WGS sequence"/>
</dbReference>
<dbReference type="PANTHER" id="PTHR31082">
    <property type="entry name" value="PHEROMONE-REGULATED MEMBRANE PROTEIN 10"/>
    <property type="match status" value="1"/>
</dbReference>
<keyword evidence="2" id="KW-0472">Membrane</keyword>
<feature type="transmembrane region" description="Helical" evidence="2">
    <location>
        <begin position="168"/>
        <end position="188"/>
    </location>
</feature>
<dbReference type="GO" id="GO:0022857">
    <property type="term" value="F:transmembrane transporter activity"/>
    <property type="evidence" value="ECO:0007669"/>
    <property type="project" value="InterPro"/>
</dbReference>
<evidence type="ECO:0000259" key="3">
    <source>
        <dbReference type="Pfam" id="PF06738"/>
    </source>
</evidence>
<accession>A0A4Y7QJL5</accession>
<evidence type="ECO:0000313" key="5">
    <source>
        <dbReference type="Proteomes" id="UP000294933"/>
    </source>
</evidence>
<proteinExistence type="inferred from homology"/>
<gene>
    <name evidence="4" type="ORF">BD410DRAFT_875744</name>
</gene>
<feature type="transmembrane region" description="Helical" evidence="2">
    <location>
        <begin position="450"/>
        <end position="472"/>
    </location>
</feature>
<dbReference type="OrthoDB" id="413008at2759"/>
<feature type="transmembrane region" description="Helical" evidence="2">
    <location>
        <begin position="353"/>
        <end position="370"/>
    </location>
</feature>
<feature type="transmembrane region" description="Helical" evidence="2">
    <location>
        <begin position="227"/>
        <end position="251"/>
    </location>
</feature>
<name>A0A4Y7QJL5_9AGAM</name>
<dbReference type="InterPro" id="IPR010619">
    <property type="entry name" value="ThrE-like_N"/>
</dbReference>
<dbReference type="STRING" id="50990.A0A4Y7QJL5"/>
<keyword evidence="2" id="KW-0812">Transmembrane</keyword>
<protein>
    <submittedName>
        <fullName evidence="4">DUF1212-domain-containing protein</fullName>
    </submittedName>
</protein>
<feature type="transmembrane region" description="Helical" evidence="2">
    <location>
        <begin position="406"/>
        <end position="430"/>
    </location>
</feature>
<dbReference type="AlphaFoldDB" id="A0A4Y7QJL5"/>
<feature type="transmembrane region" description="Helical" evidence="2">
    <location>
        <begin position="382"/>
        <end position="399"/>
    </location>
</feature>
<comment type="similarity">
    <text evidence="1">Belongs to the ThrE exporter (TC 2.A.79) family.</text>
</comment>
<reference evidence="4 5" key="1">
    <citation type="submission" date="2018-06" db="EMBL/GenBank/DDBJ databases">
        <title>A transcriptomic atlas of mushroom development highlights an independent origin of complex multicellularity.</title>
        <authorList>
            <consortium name="DOE Joint Genome Institute"/>
            <person name="Krizsan K."/>
            <person name="Almasi E."/>
            <person name="Merenyi Z."/>
            <person name="Sahu N."/>
            <person name="Viragh M."/>
            <person name="Koszo T."/>
            <person name="Mondo S."/>
            <person name="Kiss B."/>
            <person name="Balint B."/>
            <person name="Kues U."/>
            <person name="Barry K."/>
            <person name="Hegedus J.C."/>
            <person name="Henrissat B."/>
            <person name="Johnson J."/>
            <person name="Lipzen A."/>
            <person name="Ohm R."/>
            <person name="Nagy I."/>
            <person name="Pangilinan J."/>
            <person name="Yan J."/>
            <person name="Xiong Y."/>
            <person name="Grigoriev I.V."/>
            <person name="Hibbett D.S."/>
            <person name="Nagy L.G."/>
        </authorList>
    </citation>
    <scope>NUCLEOTIDE SEQUENCE [LARGE SCALE GENOMIC DNA]</scope>
    <source>
        <strain evidence="4 5">SZMC22713</strain>
    </source>
</reference>
<evidence type="ECO:0000256" key="1">
    <source>
        <dbReference type="ARBA" id="ARBA00034125"/>
    </source>
</evidence>
<feature type="transmembrane region" description="Helical" evidence="2">
    <location>
        <begin position="117"/>
        <end position="133"/>
    </location>
</feature>
<keyword evidence="5" id="KW-1185">Reference proteome</keyword>
<keyword evidence="2" id="KW-1133">Transmembrane helix</keyword>
<evidence type="ECO:0000313" key="4">
    <source>
        <dbReference type="EMBL" id="TDL27546.1"/>
    </source>
</evidence>
<dbReference type="Pfam" id="PF06738">
    <property type="entry name" value="ThrE"/>
    <property type="match status" value="1"/>
</dbReference>
<organism evidence="4 5">
    <name type="scientific">Rickenella mellea</name>
    <dbReference type="NCBI Taxonomy" id="50990"/>
    <lineage>
        <taxon>Eukaryota</taxon>
        <taxon>Fungi</taxon>
        <taxon>Dikarya</taxon>
        <taxon>Basidiomycota</taxon>
        <taxon>Agaricomycotina</taxon>
        <taxon>Agaricomycetes</taxon>
        <taxon>Hymenochaetales</taxon>
        <taxon>Rickenellaceae</taxon>
        <taxon>Rickenella</taxon>
    </lineage>
</organism>
<feature type="transmembrane region" description="Helical" evidence="2">
    <location>
        <begin position="194"/>
        <end position="215"/>
    </location>
</feature>
<dbReference type="PANTHER" id="PTHR31082:SF4">
    <property type="entry name" value="PHEROMONE-REGULATED MEMBRANE PROTEIN 10"/>
    <property type="match status" value="1"/>
</dbReference>
<feature type="domain" description="Threonine/serine exporter-like N-terminal" evidence="3">
    <location>
        <begin position="7"/>
        <end position="245"/>
    </location>
</feature>
<evidence type="ECO:0000256" key="2">
    <source>
        <dbReference type="SAM" id="Phobius"/>
    </source>
</evidence>
<dbReference type="VEuPathDB" id="FungiDB:BD410DRAFT_875744"/>
<dbReference type="EMBL" id="ML170159">
    <property type="protein sequence ID" value="TDL27546.1"/>
    <property type="molecule type" value="Genomic_DNA"/>
</dbReference>
<dbReference type="InterPro" id="IPR051361">
    <property type="entry name" value="ThrE/Ser_Exporter"/>
</dbReference>